<protein>
    <submittedName>
        <fullName evidence="1">Uncharacterized protein</fullName>
    </submittedName>
</protein>
<proteinExistence type="predicted"/>
<gene>
    <name evidence="1" type="ORF">FIBSPDRAFT_906259</name>
</gene>
<dbReference type="Proteomes" id="UP000076532">
    <property type="component" value="Unassembled WGS sequence"/>
</dbReference>
<dbReference type="AlphaFoldDB" id="A0A167SK30"/>
<name>A0A167SK30_9AGAM</name>
<organism evidence="1 2">
    <name type="scientific">Athelia psychrophila</name>
    <dbReference type="NCBI Taxonomy" id="1759441"/>
    <lineage>
        <taxon>Eukaryota</taxon>
        <taxon>Fungi</taxon>
        <taxon>Dikarya</taxon>
        <taxon>Basidiomycota</taxon>
        <taxon>Agaricomycotina</taxon>
        <taxon>Agaricomycetes</taxon>
        <taxon>Agaricomycetidae</taxon>
        <taxon>Atheliales</taxon>
        <taxon>Atheliaceae</taxon>
        <taxon>Athelia</taxon>
    </lineage>
</organism>
<accession>A0A167SK30</accession>
<feature type="non-terminal residue" evidence="1">
    <location>
        <position position="1"/>
    </location>
</feature>
<evidence type="ECO:0000313" key="2">
    <source>
        <dbReference type="Proteomes" id="UP000076532"/>
    </source>
</evidence>
<reference evidence="1 2" key="1">
    <citation type="journal article" date="2016" name="Mol. Biol. Evol.">
        <title>Comparative Genomics of Early-Diverging Mushroom-Forming Fungi Provides Insights into the Origins of Lignocellulose Decay Capabilities.</title>
        <authorList>
            <person name="Nagy L.G."/>
            <person name="Riley R."/>
            <person name="Tritt A."/>
            <person name="Adam C."/>
            <person name="Daum C."/>
            <person name="Floudas D."/>
            <person name="Sun H."/>
            <person name="Yadav J.S."/>
            <person name="Pangilinan J."/>
            <person name="Larsson K.H."/>
            <person name="Matsuura K."/>
            <person name="Barry K."/>
            <person name="Labutti K."/>
            <person name="Kuo R."/>
            <person name="Ohm R.A."/>
            <person name="Bhattacharya S.S."/>
            <person name="Shirouzu T."/>
            <person name="Yoshinaga Y."/>
            <person name="Martin F.M."/>
            <person name="Grigoriev I.V."/>
            <person name="Hibbett D.S."/>
        </authorList>
    </citation>
    <scope>NUCLEOTIDE SEQUENCE [LARGE SCALE GENOMIC DNA]</scope>
    <source>
        <strain evidence="1 2">CBS 109695</strain>
    </source>
</reference>
<dbReference type="EMBL" id="KV419227">
    <property type="protein sequence ID" value="KZP01995.1"/>
    <property type="molecule type" value="Genomic_DNA"/>
</dbReference>
<evidence type="ECO:0000313" key="1">
    <source>
        <dbReference type="EMBL" id="KZP01995.1"/>
    </source>
</evidence>
<sequence length="167" mass="19460">LSKPEDLIKLLTLGMILDFSGVLFRPRYEKKEKFIEDIPQERMCFRILMKTFAARYATRVGDEWVHPTYLYKISVLAFASALIQYRANINNVKDMVTGDQLKKAVREHLQKDHPDLSPTLDQMLDNKDGWLVWSGPPITIQRRDDAEVVMAAEGMVERREHSQHPIY</sequence>
<keyword evidence="2" id="KW-1185">Reference proteome</keyword>